<dbReference type="HOGENOM" id="CLU_2784005_0_0_2"/>
<dbReference type="Proteomes" id="UP000030710">
    <property type="component" value="Unassembled WGS sequence"/>
</dbReference>
<accession>U1PX48</accession>
<reference evidence="1 2" key="1">
    <citation type="journal article" date="2013" name="PLoS ONE">
        <title>Assembly-driven community genomics of a hypersaline microbial ecosystem.</title>
        <authorList>
            <person name="Podell S."/>
            <person name="Ugalde J.A."/>
            <person name="Narasingarao P."/>
            <person name="Banfield J.F."/>
            <person name="Heidelberg K.B."/>
            <person name="Allen E.E."/>
        </authorList>
    </citation>
    <scope>NUCLEOTIDE SEQUENCE [LARGE SCALE GENOMIC DNA]</scope>
    <source>
        <strain evidence="2">J07HQW2</strain>
    </source>
</reference>
<organism evidence="1 2">
    <name type="scientific">Haloquadratum walsbyi J07HQW2</name>
    <dbReference type="NCBI Taxonomy" id="1238425"/>
    <lineage>
        <taxon>Archaea</taxon>
        <taxon>Methanobacteriati</taxon>
        <taxon>Methanobacteriota</taxon>
        <taxon>Stenosarchaea group</taxon>
        <taxon>Halobacteria</taxon>
        <taxon>Halobacteriales</taxon>
        <taxon>Haloferacaceae</taxon>
        <taxon>Haloquadratum</taxon>
    </lineage>
</organism>
<name>U1PX48_9EURY</name>
<evidence type="ECO:0000313" key="2">
    <source>
        <dbReference type="Proteomes" id="UP000030710"/>
    </source>
</evidence>
<dbReference type="AlphaFoldDB" id="U1PX48"/>
<evidence type="ECO:0000313" key="1">
    <source>
        <dbReference type="EMBL" id="ERG97021.1"/>
    </source>
</evidence>
<proteinExistence type="predicted"/>
<dbReference type="EMBL" id="KE356561">
    <property type="protein sequence ID" value="ERG97021.1"/>
    <property type="molecule type" value="Genomic_DNA"/>
</dbReference>
<gene>
    <name evidence="1" type="ORF">J07HQW2_03507</name>
</gene>
<sequence>MASVAPAHRQDTPAPVLITFLLTPETLALPIEFIQHCINIPGSGGVDSVPHSGGSPAVFDYSLRVTRR</sequence>
<protein>
    <submittedName>
        <fullName evidence="1">Uncharacterized protein</fullName>
    </submittedName>
</protein>